<evidence type="ECO:0000313" key="2">
    <source>
        <dbReference type="Proteomes" id="UP000002524"/>
    </source>
</evidence>
<dbReference type="EMBL" id="AE000513">
    <property type="protein sequence ID" value="AAF11745.1"/>
    <property type="molecule type" value="Genomic_DNA"/>
</dbReference>
<dbReference type="HOGENOM" id="CLU_602342_0_0_0"/>
<evidence type="ECO:0000313" key="1">
    <source>
        <dbReference type="EMBL" id="AAF11745.1"/>
    </source>
</evidence>
<sequence length="461" mass="48370">MTRTPTPPRTRTASARRFSPALALGTAALLLGGGYVGATAIFSSRAQDTTQQAVQQLTSTLGSSGVVEVEKSEYHKGFTDSTQTMTLIVQDTPDGNGQPLRLLVTNHIKHGPLLGAAGVGQALVDTDIRFADPKTQAALDKAFGGQKPVIRTVVGLTGASDTAVRIPAGKFTEEGQPGDLSWQPLTGAVRVAGLKTNVAFSWPGLFLNAPGTSGAVGPMKLSGTTTRANKDDLLGSGQMNLTLDRLTVSQGTQPVTFSGLKVSSDSRRDGNFQNLAVAYAVADVSAAGRNLKNLELALSFDHLAREPLQRLARFAQDLQATQASSKSPADLTPAQEKQLETDVLALLRGQPVLRLSRLSLGQPGRDVQVSGQATLPGASRLTAENWNTLAPAELMSMVSADFKLSTSEAGLRDLAATLGQGQAADVQTLVDSGTLKREGNKLVATFSFKDGQMLMNGQPVQ</sequence>
<dbReference type="RefSeq" id="WP_010888826.1">
    <property type="nucleotide sequence ID" value="NC_001263.1"/>
</dbReference>
<gene>
    <name evidence="1" type="ordered locus">DR_2196</name>
</gene>
<dbReference type="PIR" id="E75304">
    <property type="entry name" value="E75304"/>
</dbReference>
<protein>
    <recommendedName>
        <fullName evidence="3">DUF945 domain-containing protein</fullName>
    </recommendedName>
</protein>
<reference evidence="1 2" key="1">
    <citation type="journal article" date="1999" name="Science">
        <title>Genome sequence of the radioresistant bacterium Deinococcus radiodurans R1.</title>
        <authorList>
            <person name="White O."/>
            <person name="Eisen J.A."/>
            <person name="Heidelberg J.F."/>
            <person name="Hickey E.K."/>
            <person name="Peterson J.D."/>
            <person name="Dodson R.J."/>
            <person name="Haft D.H."/>
            <person name="Gwinn M.L."/>
            <person name="Nelson W.C."/>
            <person name="Richardson D.L."/>
            <person name="Moffat K.S."/>
            <person name="Qin H."/>
            <person name="Jiang L."/>
            <person name="Pamphile W."/>
            <person name="Crosby M."/>
            <person name="Shen M."/>
            <person name="Vamathevan J.J."/>
            <person name="Lam P."/>
            <person name="McDonald L."/>
            <person name="Utterback T."/>
            <person name="Zalewski C."/>
            <person name="Makarova K.S."/>
            <person name="Aravind L."/>
            <person name="Daly M.J."/>
            <person name="Minton K.W."/>
            <person name="Fleischmann R.D."/>
            <person name="Ketchum K.A."/>
            <person name="Nelson K.E."/>
            <person name="Salzberg S."/>
            <person name="Smith H.O."/>
            <person name="Venter J.C."/>
            <person name="Fraser C.M."/>
        </authorList>
    </citation>
    <scope>NUCLEOTIDE SEQUENCE [LARGE SCALE GENOMIC DNA]</scope>
    <source>
        <strain evidence="2">ATCC 13939 / DSM 20539 / JCM 16871 / LMG 4051 / NBRC 15346 / NCIMB 9279 / R1 / VKM B-1422</strain>
    </source>
</reference>
<dbReference type="Pfam" id="PF06097">
    <property type="entry name" value="DUF945"/>
    <property type="match status" value="1"/>
</dbReference>
<dbReference type="OrthoDB" id="63240at2"/>
<dbReference type="AlphaFoldDB" id="Q9RSC9"/>
<proteinExistence type="predicted"/>
<keyword evidence="2" id="KW-1185">Reference proteome</keyword>
<dbReference type="InterPro" id="IPR010352">
    <property type="entry name" value="DUF945"/>
</dbReference>
<dbReference type="STRING" id="243230.DR_2196"/>
<dbReference type="PaxDb" id="243230-DR_2196"/>
<organism evidence="1 2">
    <name type="scientific">Deinococcus radiodurans (strain ATCC 13939 / DSM 20539 / JCM 16871 / CCUG 27074 / LMG 4051 / NBRC 15346 / NCIMB 9279 / VKM B-1422 / R1)</name>
    <dbReference type="NCBI Taxonomy" id="243230"/>
    <lineage>
        <taxon>Bacteria</taxon>
        <taxon>Thermotogati</taxon>
        <taxon>Deinococcota</taxon>
        <taxon>Deinococci</taxon>
        <taxon>Deinococcales</taxon>
        <taxon>Deinococcaceae</taxon>
        <taxon>Deinococcus</taxon>
    </lineage>
</organism>
<evidence type="ECO:0008006" key="3">
    <source>
        <dbReference type="Google" id="ProtNLM"/>
    </source>
</evidence>
<dbReference type="PATRIC" id="fig|243230.17.peg.2421"/>
<dbReference type="KEGG" id="dra:DR_2196"/>
<dbReference type="eggNOG" id="COG5339">
    <property type="taxonomic scope" value="Bacteria"/>
</dbReference>
<dbReference type="Proteomes" id="UP000002524">
    <property type="component" value="Chromosome 1"/>
</dbReference>
<dbReference type="InParanoid" id="Q9RSC9"/>
<dbReference type="EnsemblBacteria" id="AAF11745">
    <property type="protein sequence ID" value="AAF11745"/>
    <property type="gene ID" value="DR_2196"/>
</dbReference>
<accession>Q9RSC9</accession>
<name>Q9RSC9_DEIRA</name>